<dbReference type="EMBL" id="BRPK01000002">
    <property type="protein sequence ID" value="GLB35281.1"/>
    <property type="molecule type" value="Genomic_DNA"/>
</dbReference>
<accession>A0A9P3PGW9</accession>
<protein>
    <submittedName>
        <fullName evidence="1">Uncharacterized protein</fullName>
    </submittedName>
</protein>
<keyword evidence="2" id="KW-1185">Reference proteome</keyword>
<proteinExistence type="predicted"/>
<dbReference type="AlphaFoldDB" id="A0A9P3PGW9"/>
<evidence type="ECO:0000313" key="2">
    <source>
        <dbReference type="Proteomes" id="UP001063166"/>
    </source>
</evidence>
<organism evidence="1 2">
    <name type="scientific">Lyophyllum shimeji</name>
    <name type="common">Hon-shimeji</name>
    <name type="synonym">Tricholoma shimeji</name>
    <dbReference type="NCBI Taxonomy" id="47721"/>
    <lineage>
        <taxon>Eukaryota</taxon>
        <taxon>Fungi</taxon>
        <taxon>Dikarya</taxon>
        <taxon>Basidiomycota</taxon>
        <taxon>Agaricomycotina</taxon>
        <taxon>Agaricomycetes</taxon>
        <taxon>Agaricomycetidae</taxon>
        <taxon>Agaricales</taxon>
        <taxon>Tricholomatineae</taxon>
        <taxon>Lyophyllaceae</taxon>
        <taxon>Lyophyllum</taxon>
    </lineage>
</organism>
<name>A0A9P3PGW9_LYOSH</name>
<comment type="caution">
    <text evidence="1">The sequence shown here is derived from an EMBL/GenBank/DDBJ whole genome shotgun (WGS) entry which is preliminary data.</text>
</comment>
<gene>
    <name evidence="1" type="ORF">LshimejAT787_0208460</name>
</gene>
<reference evidence="1" key="1">
    <citation type="submission" date="2022-07" db="EMBL/GenBank/DDBJ databases">
        <title>The genome of Lyophyllum shimeji provides insight into the initial evolution of ectomycorrhizal fungal genome.</title>
        <authorList>
            <person name="Kobayashi Y."/>
            <person name="Shibata T."/>
            <person name="Hirakawa H."/>
            <person name="Shigenobu S."/>
            <person name="Nishiyama T."/>
            <person name="Yamada A."/>
            <person name="Hasebe M."/>
            <person name="Kawaguchi M."/>
        </authorList>
    </citation>
    <scope>NUCLEOTIDE SEQUENCE</scope>
    <source>
        <strain evidence="1">AT787</strain>
    </source>
</reference>
<dbReference type="Proteomes" id="UP001063166">
    <property type="component" value="Unassembled WGS sequence"/>
</dbReference>
<evidence type="ECO:0000313" key="1">
    <source>
        <dbReference type="EMBL" id="GLB35281.1"/>
    </source>
</evidence>
<sequence length="253" mass="28783">MTPDIVSEEASGPSRVDFLIAGHQGIRKPCNEVNGDDLEGVGGDPVWGERALRFRREDFGGLAFAAPVDVLVDVFRYPWPPVIPCDQLLRLVPPRMSSYPRVMMDFENFPPHFFVMNDDQAIPKVPQRSRVIRGIGLQHGLARPVLQGSTQDSCDRSISRSCVGCPEPVTLGCCKTFGETRSRKRRPQSYVRRIFKPVQWLRNRGEVPDKFPVEVAEPEERLGFFDRSWRRPISYGFQLLGVHLHFALPYYDA</sequence>